<evidence type="ECO:0000313" key="9">
    <source>
        <dbReference type="Proteomes" id="UP001269144"/>
    </source>
</evidence>
<evidence type="ECO:0000256" key="6">
    <source>
        <dbReference type="SAM" id="Phobius"/>
    </source>
</evidence>
<sequence length="364" mass="39507">MPAQSRDYTRLTLTRSVYAFVLITLAAIFVLLAAILADRSGRMIDEALDRAVNVRTHAAAKILARSLERDWRSLGFLAEQATNLKQDTLRGVLDGMQGEGDRISWIGYTDINGRVIEATDGMLIGQDVSARPWFRGGLNGGFAGDMHEALLLAKLLGSETDEPLRFIDLSRPVLDVRGQVIGVVGMHINANWLEGSLRETARNLELDLFLLSADGSVVATTTGETPRTSDLEILRVAQTGSEGAMRETWPDGQDYFSTLVPQISFKELPSFGWRMLGRIETKSFASDAALLRQGGLLSVLAILAILFGATAIYVRIFAAPLAMLAGSAERIAGGSDEYPPSSTVTREAAQISSALARLQQDRPI</sequence>
<comment type="subcellular location">
    <subcellularLocation>
        <location evidence="1">Cell membrane</location>
        <topology evidence="1">Multi-pass membrane protein</topology>
    </subcellularLocation>
</comment>
<evidence type="ECO:0000256" key="1">
    <source>
        <dbReference type="ARBA" id="ARBA00004651"/>
    </source>
</evidence>
<protein>
    <submittedName>
        <fullName evidence="8">Cache domain-containing protein</fullName>
    </submittedName>
</protein>
<name>A0ABU2HY83_9RHOB</name>
<evidence type="ECO:0000256" key="2">
    <source>
        <dbReference type="ARBA" id="ARBA00022475"/>
    </source>
</evidence>
<evidence type="ECO:0000259" key="7">
    <source>
        <dbReference type="Pfam" id="PF02743"/>
    </source>
</evidence>
<evidence type="ECO:0000256" key="4">
    <source>
        <dbReference type="ARBA" id="ARBA00022989"/>
    </source>
</evidence>
<dbReference type="RefSeq" id="WP_311162806.1">
    <property type="nucleotide sequence ID" value="NZ_JAVQLW010000005.1"/>
</dbReference>
<feature type="transmembrane region" description="Helical" evidence="6">
    <location>
        <begin position="17"/>
        <end position="37"/>
    </location>
</feature>
<comment type="caution">
    <text evidence="8">The sequence shown here is derived from an EMBL/GenBank/DDBJ whole genome shotgun (WGS) entry which is preliminary data.</text>
</comment>
<keyword evidence="3 6" id="KW-0812">Transmembrane</keyword>
<evidence type="ECO:0000313" key="8">
    <source>
        <dbReference type="EMBL" id="MDS9470017.1"/>
    </source>
</evidence>
<evidence type="ECO:0000256" key="5">
    <source>
        <dbReference type="ARBA" id="ARBA00023136"/>
    </source>
</evidence>
<dbReference type="Gene3D" id="3.30.450.20">
    <property type="entry name" value="PAS domain"/>
    <property type="match status" value="1"/>
</dbReference>
<dbReference type="Pfam" id="PF02743">
    <property type="entry name" value="dCache_1"/>
    <property type="match status" value="1"/>
</dbReference>
<dbReference type="CDD" id="cd18774">
    <property type="entry name" value="PDC2_HK_sensor"/>
    <property type="match status" value="1"/>
</dbReference>
<proteinExistence type="predicted"/>
<keyword evidence="2" id="KW-1003">Cell membrane</keyword>
<evidence type="ECO:0000256" key="3">
    <source>
        <dbReference type="ARBA" id="ARBA00022692"/>
    </source>
</evidence>
<dbReference type="InterPro" id="IPR033479">
    <property type="entry name" value="dCache_1"/>
</dbReference>
<accession>A0ABU2HY83</accession>
<feature type="transmembrane region" description="Helical" evidence="6">
    <location>
        <begin position="296"/>
        <end position="318"/>
    </location>
</feature>
<organism evidence="8 9">
    <name type="scientific">Paracoccus aurantius</name>
    <dbReference type="NCBI Taxonomy" id="3073814"/>
    <lineage>
        <taxon>Bacteria</taxon>
        <taxon>Pseudomonadati</taxon>
        <taxon>Pseudomonadota</taxon>
        <taxon>Alphaproteobacteria</taxon>
        <taxon>Rhodobacterales</taxon>
        <taxon>Paracoccaceae</taxon>
        <taxon>Paracoccus</taxon>
    </lineage>
</organism>
<keyword evidence="4 6" id="KW-1133">Transmembrane helix</keyword>
<gene>
    <name evidence="8" type="ORF">RGQ15_20920</name>
</gene>
<dbReference type="Proteomes" id="UP001269144">
    <property type="component" value="Unassembled WGS sequence"/>
</dbReference>
<keyword evidence="9" id="KW-1185">Reference proteome</keyword>
<keyword evidence="5 6" id="KW-0472">Membrane</keyword>
<dbReference type="EMBL" id="JAVQLW010000005">
    <property type="protein sequence ID" value="MDS9470017.1"/>
    <property type="molecule type" value="Genomic_DNA"/>
</dbReference>
<feature type="domain" description="Cache" evidence="7">
    <location>
        <begin position="79"/>
        <end position="276"/>
    </location>
</feature>
<reference evidence="9" key="1">
    <citation type="submission" date="2023-07" db="EMBL/GenBank/DDBJ databases">
        <title>Paracoccus sp. MBLB3053 whole genome sequence.</title>
        <authorList>
            <person name="Hwang C.Y."/>
            <person name="Cho E.-S."/>
            <person name="Seo M.-J."/>
        </authorList>
    </citation>
    <scope>NUCLEOTIDE SEQUENCE [LARGE SCALE GENOMIC DNA]</scope>
    <source>
        <strain evidence="9">MBLB3053</strain>
    </source>
</reference>